<evidence type="ECO:0000256" key="1">
    <source>
        <dbReference type="SAM" id="Phobius"/>
    </source>
</evidence>
<proteinExistence type="predicted"/>
<evidence type="ECO:0008006" key="4">
    <source>
        <dbReference type="Google" id="ProtNLM"/>
    </source>
</evidence>
<name>A0ABW1TZ58_9BURK</name>
<gene>
    <name evidence="2" type="ORF">ACFQND_12835</name>
</gene>
<keyword evidence="1" id="KW-0472">Membrane</keyword>
<evidence type="ECO:0000313" key="2">
    <source>
        <dbReference type="EMBL" id="MFC6282112.1"/>
    </source>
</evidence>
<dbReference type="RefSeq" id="WP_371435863.1">
    <property type="nucleotide sequence ID" value="NZ_JBHSRS010000067.1"/>
</dbReference>
<accession>A0ABW1TZ58</accession>
<protein>
    <recommendedName>
        <fullName evidence="4">Glycine zipper 2TM domain-containing protein</fullName>
    </recommendedName>
</protein>
<reference evidence="3" key="1">
    <citation type="journal article" date="2019" name="Int. J. Syst. Evol. Microbiol.">
        <title>The Global Catalogue of Microorganisms (GCM) 10K type strain sequencing project: providing services to taxonomists for standard genome sequencing and annotation.</title>
        <authorList>
            <consortium name="The Broad Institute Genomics Platform"/>
            <consortium name="The Broad Institute Genome Sequencing Center for Infectious Disease"/>
            <person name="Wu L."/>
            <person name="Ma J."/>
        </authorList>
    </citation>
    <scope>NUCLEOTIDE SEQUENCE [LARGE SCALE GENOMIC DNA]</scope>
    <source>
        <strain evidence="3">CCUG 39402</strain>
    </source>
</reference>
<comment type="caution">
    <text evidence="2">The sequence shown here is derived from an EMBL/GenBank/DDBJ whole genome shotgun (WGS) entry which is preliminary data.</text>
</comment>
<feature type="transmembrane region" description="Helical" evidence="1">
    <location>
        <begin position="12"/>
        <end position="29"/>
    </location>
</feature>
<dbReference type="EMBL" id="JBHSRS010000067">
    <property type="protein sequence ID" value="MFC6282112.1"/>
    <property type="molecule type" value="Genomic_DNA"/>
</dbReference>
<organism evidence="2 3">
    <name type="scientific">Polaromonas aquatica</name>
    <dbReference type="NCBI Taxonomy" id="332657"/>
    <lineage>
        <taxon>Bacteria</taxon>
        <taxon>Pseudomonadati</taxon>
        <taxon>Pseudomonadota</taxon>
        <taxon>Betaproteobacteria</taxon>
        <taxon>Burkholderiales</taxon>
        <taxon>Comamonadaceae</taxon>
        <taxon>Polaromonas</taxon>
    </lineage>
</organism>
<sequence length="183" mass="18760">MEAKNKVRMSDVVINVLGVISLVMVFGFAPGARAQSGNVYGGNQVQTMSTTEEGVVLQVSIKKAEASWQARTGGATGGGLVGALLGNSLGGGNYQAKALLGALGAMGGGFAGERIANAVSASDAQEIVIGLRDPRSSSGIRVVTVVQPAPFDAVAPNDNVLLVNTNGAIRVLRRTYNTAYVQR</sequence>
<dbReference type="Proteomes" id="UP001596270">
    <property type="component" value="Unassembled WGS sequence"/>
</dbReference>
<evidence type="ECO:0000313" key="3">
    <source>
        <dbReference type="Proteomes" id="UP001596270"/>
    </source>
</evidence>
<keyword evidence="3" id="KW-1185">Reference proteome</keyword>
<keyword evidence="1" id="KW-1133">Transmembrane helix</keyword>
<keyword evidence="1" id="KW-0812">Transmembrane</keyword>